<evidence type="ECO:0000313" key="8">
    <source>
        <dbReference type="Proteomes" id="UP000199170"/>
    </source>
</evidence>
<dbReference type="SMART" id="SM00382">
    <property type="entry name" value="AAA"/>
    <property type="match status" value="1"/>
</dbReference>
<dbReference type="NCBIfam" id="TIGR02928">
    <property type="entry name" value="orc1/cdc6 family replication initiation protein"/>
    <property type="match status" value="1"/>
</dbReference>
<dbReference type="Pfam" id="PF09079">
    <property type="entry name" value="WHD_Cdc6"/>
    <property type="match status" value="1"/>
</dbReference>
<comment type="similarity">
    <text evidence="1">Belongs to the CDC6/cdc18 family.</text>
</comment>
<dbReference type="GO" id="GO:0005524">
    <property type="term" value="F:ATP binding"/>
    <property type="evidence" value="ECO:0007669"/>
    <property type="project" value="UniProtKB-KW"/>
</dbReference>
<dbReference type="CDD" id="cd08768">
    <property type="entry name" value="Cdc6_C"/>
    <property type="match status" value="1"/>
</dbReference>
<feature type="domain" description="Cdc6 C-terminal" evidence="6">
    <location>
        <begin position="266"/>
        <end position="340"/>
    </location>
</feature>
<dbReference type="STRING" id="660517.SAMN04487946_101599"/>
<organism evidence="7 8">
    <name type="scientific">Halobellus clavatus</name>
    <dbReference type="NCBI Taxonomy" id="660517"/>
    <lineage>
        <taxon>Archaea</taxon>
        <taxon>Methanobacteriati</taxon>
        <taxon>Methanobacteriota</taxon>
        <taxon>Stenosarchaea group</taxon>
        <taxon>Halobacteria</taxon>
        <taxon>Halobacteriales</taxon>
        <taxon>Haloferacaceae</taxon>
        <taxon>Halobellus</taxon>
    </lineage>
</organism>
<dbReference type="GO" id="GO:0006260">
    <property type="term" value="P:DNA replication"/>
    <property type="evidence" value="ECO:0007669"/>
    <property type="project" value="UniProtKB-KW"/>
</dbReference>
<evidence type="ECO:0000256" key="3">
    <source>
        <dbReference type="ARBA" id="ARBA00022741"/>
    </source>
</evidence>
<gene>
    <name evidence="7" type="ORF">SAMN04487946_101599</name>
</gene>
<dbReference type="Gene3D" id="1.10.10.10">
    <property type="entry name" value="Winged helix-like DNA-binding domain superfamily/Winged helix DNA-binding domain"/>
    <property type="match status" value="1"/>
</dbReference>
<dbReference type="Gene3D" id="1.10.8.60">
    <property type="match status" value="1"/>
</dbReference>
<evidence type="ECO:0000256" key="1">
    <source>
        <dbReference type="ARBA" id="ARBA00006184"/>
    </source>
</evidence>
<dbReference type="AlphaFoldDB" id="A0A1H3DIS0"/>
<dbReference type="SUPFAM" id="SSF52540">
    <property type="entry name" value="P-loop containing nucleoside triphosphate hydrolases"/>
    <property type="match status" value="1"/>
</dbReference>
<evidence type="ECO:0000256" key="4">
    <source>
        <dbReference type="ARBA" id="ARBA00022840"/>
    </source>
</evidence>
<dbReference type="GO" id="GO:0016887">
    <property type="term" value="F:ATP hydrolysis activity"/>
    <property type="evidence" value="ECO:0007669"/>
    <property type="project" value="InterPro"/>
</dbReference>
<keyword evidence="2" id="KW-0235">DNA replication</keyword>
<dbReference type="PANTHER" id="PTHR10763:SF26">
    <property type="entry name" value="CELL DIVISION CONTROL PROTEIN 6 HOMOLOG"/>
    <property type="match status" value="1"/>
</dbReference>
<dbReference type="CDD" id="cd00009">
    <property type="entry name" value="AAA"/>
    <property type="match status" value="1"/>
</dbReference>
<dbReference type="Pfam" id="PF13401">
    <property type="entry name" value="AAA_22"/>
    <property type="match status" value="1"/>
</dbReference>
<dbReference type="Gene3D" id="3.40.50.300">
    <property type="entry name" value="P-loop containing nucleotide triphosphate hydrolases"/>
    <property type="match status" value="1"/>
</dbReference>
<dbReference type="InterPro" id="IPR003593">
    <property type="entry name" value="AAA+_ATPase"/>
</dbReference>
<keyword evidence="3" id="KW-0547">Nucleotide-binding</keyword>
<dbReference type="EMBL" id="FNPB01000001">
    <property type="protein sequence ID" value="SDX66247.1"/>
    <property type="molecule type" value="Genomic_DNA"/>
</dbReference>
<reference evidence="8" key="1">
    <citation type="submission" date="2016-10" db="EMBL/GenBank/DDBJ databases">
        <authorList>
            <person name="Varghese N."/>
            <person name="Submissions S."/>
        </authorList>
    </citation>
    <scope>NUCLEOTIDE SEQUENCE [LARGE SCALE GENOMIC DNA]</scope>
    <source>
        <strain evidence="8">CGMCC 1.10118</strain>
    </source>
</reference>
<dbReference type="SMART" id="SM01074">
    <property type="entry name" value="Cdc6_C"/>
    <property type="match status" value="1"/>
</dbReference>
<accession>A0A1H3DIS0</accession>
<sequence>MPEPLKDPTPLQPNYLPEKLHDRTEEQKLLENLSSKNSAPKNLFLHGPRGTGKTHVTHLALEETDRKCYVPCTQHDTQYKALKQILRALNEEVNDGHHTSDLQRKLVEKTKAVNTVIILDDIDFLLLNDGDDLLYFLTRMETRNDVDLVLTSSNHSGLKSQIEERTYSSLQPRRVSFEPYTAEDAYQILVERAQKALVNQSLQKAALTYITSTTQNIAVGLHWLKHAAETTESVITESHVQQVQEKAYEKYAAHLLNRFTEHHRLLYQAVQELDVEENTIRTGEIYTRYEELCKTYNENTLSKRRLSDYLKHLELLDLIEAEYHYGGSNGKTRDVKLVSL</sequence>
<proteinExistence type="inferred from homology"/>
<dbReference type="PANTHER" id="PTHR10763">
    <property type="entry name" value="CELL DIVISION CONTROL PROTEIN 6-RELATED"/>
    <property type="match status" value="1"/>
</dbReference>
<dbReference type="InterPro" id="IPR036388">
    <property type="entry name" value="WH-like_DNA-bd_sf"/>
</dbReference>
<dbReference type="InterPro" id="IPR036390">
    <property type="entry name" value="WH_DNA-bd_sf"/>
</dbReference>
<evidence type="ECO:0000259" key="6">
    <source>
        <dbReference type="SMART" id="SM01074"/>
    </source>
</evidence>
<feature type="domain" description="AAA+ ATPase" evidence="5">
    <location>
        <begin position="39"/>
        <end position="176"/>
    </location>
</feature>
<dbReference type="InterPro" id="IPR049945">
    <property type="entry name" value="AAA_22"/>
</dbReference>
<dbReference type="InterPro" id="IPR014277">
    <property type="entry name" value="Orc1/Cdc6_arc"/>
</dbReference>
<dbReference type="RefSeq" id="WP_089764961.1">
    <property type="nucleotide sequence ID" value="NZ_FNPB01000001.1"/>
</dbReference>
<protein>
    <submittedName>
        <fullName evidence="7">AAA domain-containing protein</fullName>
    </submittedName>
</protein>
<dbReference type="Proteomes" id="UP000199170">
    <property type="component" value="Unassembled WGS sequence"/>
</dbReference>
<evidence type="ECO:0000313" key="7">
    <source>
        <dbReference type="EMBL" id="SDX66247.1"/>
    </source>
</evidence>
<dbReference type="InterPro" id="IPR050311">
    <property type="entry name" value="ORC1/CDC6"/>
</dbReference>
<name>A0A1H3DIS0_9EURY</name>
<dbReference type="OrthoDB" id="270161at2157"/>
<dbReference type="InterPro" id="IPR027417">
    <property type="entry name" value="P-loop_NTPase"/>
</dbReference>
<dbReference type="SUPFAM" id="SSF46785">
    <property type="entry name" value="Winged helix' DNA-binding domain"/>
    <property type="match status" value="1"/>
</dbReference>
<evidence type="ECO:0000259" key="5">
    <source>
        <dbReference type="SMART" id="SM00382"/>
    </source>
</evidence>
<keyword evidence="4" id="KW-0067">ATP-binding</keyword>
<keyword evidence="8" id="KW-1185">Reference proteome</keyword>
<evidence type="ECO:0000256" key="2">
    <source>
        <dbReference type="ARBA" id="ARBA00022705"/>
    </source>
</evidence>
<dbReference type="InterPro" id="IPR015163">
    <property type="entry name" value="Cdc6_C"/>
</dbReference>